<dbReference type="InterPro" id="IPR044216">
    <property type="entry name" value="WDL7"/>
</dbReference>
<evidence type="ECO:0000259" key="7">
    <source>
        <dbReference type="Pfam" id="PF06886"/>
    </source>
</evidence>
<keyword evidence="3" id="KW-0963">Cytoplasm</keyword>
<feature type="compositionally biased region" description="Basic residues" evidence="6">
    <location>
        <begin position="543"/>
        <end position="552"/>
    </location>
</feature>
<evidence type="ECO:0000313" key="9">
    <source>
        <dbReference type="Proteomes" id="UP001163823"/>
    </source>
</evidence>
<feature type="compositionally biased region" description="Polar residues" evidence="6">
    <location>
        <begin position="77"/>
        <end position="86"/>
    </location>
</feature>
<feature type="region of interest" description="Disordered" evidence="6">
    <location>
        <begin position="77"/>
        <end position="137"/>
    </location>
</feature>
<accession>A0AAD7PG17</accession>
<dbReference type="EMBL" id="JARAOO010000010">
    <property type="protein sequence ID" value="KAJ7954223.1"/>
    <property type="molecule type" value="Genomic_DNA"/>
</dbReference>
<evidence type="ECO:0000256" key="2">
    <source>
        <dbReference type="ARBA" id="ARBA00005885"/>
    </source>
</evidence>
<feature type="domain" description="TPX2 C-terminal" evidence="7">
    <location>
        <begin position="369"/>
        <end position="437"/>
    </location>
</feature>
<proteinExistence type="inferred from homology"/>
<dbReference type="Proteomes" id="UP001163823">
    <property type="component" value="Chromosome 10"/>
</dbReference>
<name>A0AAD7PG17_QUISA</name>
<feature type="compositionally biased region" description="Basic and acidic residues" evidence="6">
    <location>
        <begin position="553"/>
        <end position="569"/>
    </location>
</feature>
<gene>
    <name evidence="8" type="ORF">O6P43_025827</name>
</gene>
<keyword evidence="5" id="KW-0206">Cytoskeleton</keyword>
<feature type="compositionally biased region" description="Polar residues" evidence="6">
    <location>
        <begin position="514"/>
        <end position="531"/>
    </location>
</feature>
<evidence type="ECO:0000256" key="5">
    <source>
        <dbReference type="ARBA" id="ARBA00023212"/>
    </source>
</evidence>
<evidence type="ECO:0000313" key="8">
    <source>
        <dbReference type="EMBL" id="KAJ7954223.1"/>
    </source>
</evidence>
<evidence type="ECO:0000256" key="6">
    <source>
        <dbReference type="SAM" id="MobiDB-lite"/>
    </source>
</evidence>
<dbReference type="KEGG" id="qsa:O6P43_025827"/>
<comment type="similarity">
    <text evidence="2">Belongs to the TPX2 family.</text>
</comment>
<dbReference type="Pfam" id="PF06886">
    <property type="entry name" value="TPX2"/>
    <property type="match status" value="1"/>
</dbReference>
<dbReference type="InterPro" id="IPR027329">
    <property type="entry name" value="TPX2_C"/>
</dbReference>
<feature type="region of interest" description="Disordered" evidence="6">
    <location>
        <begin position="514"/>
        <end position="578"/>
    </location>
</feature>
<dbReference type="AlphaFoldDB" id="A0AAD7PG17"/>
<evidence type="ECO:0000256" key="1">
    <source>
        <dbReference type="ARBA" id="ARBA00004245"/>
    </source>
</evidence>
<comment type="subcellular location">
    <subcellularLocation>
        <location evidence="1">Cytoplasm</location>
        <location evidence="1">Cytoskeleton</location>
    </subcellularLocation>
</comment>
<feature type="region of interest" description="Disordered" evidence="6">
    <location>
        <begin position="229"/>
        <end position="313"/>
    </location>
</feature>
<comment type="caution">
    <text evidence="8">The sequence shown here is derived from an EMBL/GenBank/DDBJ whole genome shotgun (WGS) entry which is preliminary data.</text>
</comment>
<dbReference type="PANTHER" id="PTHR47067:SF6">
    <property type="entry name" value="PROTEIN WVD2-LIKE 7"/>
    <property type="match status" value="1"/>
</dbReference>
<keyword evidence="4" id="KW-0493">Microtubule</keyword>
<evidence type="ECO:0000256" key="3">
    <source>
        <dbReference type="ARBA" id="ARBA00022490"/>
    </source>
</evidence>
<dbReference type="EMBL" id="JARAOO010000010">
    <property type="protein sequence ID" value="KAJ7954222.1"/>
    <property type="molecule type" value="Genomic_DNA"/>
</dbReference>
<sequence length="578" mass="64697">MAGDIGDSFSISFQADSVHSGSISFGRFENESLSWERRSSFSHNRYLEEVEKCLKPGSVIEKKAFLEAHFKKKGLLRNTSSESNNGTDHRTSENDLSNRINYREDFEQNGDDQDDKFDKSLEGSDYHGESEVQECEGADSFTEVLGISVSHMRMESQSSHSDILEDKLINDISAEELHQAENITCNILSVNEEKEVEVKMYPNNVVKNDESLKSIDPTLDIEAAGDVKKTNSELSSVPSAKLSDALGAKPSMTEVQSQKTISSSSHKNPAKNPNWRERESPRNMNMKKDSMRTAIPTTRSDCRTPKVKDSGTHKKLNFESKSSNVEKVSEVRKFIASQPSGLKGVQAADRLNQTANSTKSDVRPTAAAFNFKSNERAVRRKEFYKKLEEKMHAKEVEMNQMQAISQEKTEAEIKSFRKSLNFKATPMPSFYHASVYPVSDGNKAVSYYIRTREVQKKATCLGNVAATAAPPHLRAENDQALSSSESVKLSDPLNILGEKCPAAETFEASLIFSTPSNRSGQRDTIMNNQINGKGEQEKGVTLLKHRATKSRNVKKEQNNVGKQKVELQRGRMRSQRRV</sequence>
<keyword evidence="9" id="KW-1185">Reference proteome</keyword>
<feature type="compositionally biased region" description="Polar residues" evidence="6">
    <location>
        <begin position="253"/>
        <end position="267"/>
    </location>
</feature>
<organism evidence="8 9">
    <name type="scientific">Quillaja saponaria</name>
    <name type="common">Soap bark tree</name>
    <dbReference type="NCBI Taxonomy" id="32244"/>
    <lineage>
        <taxon>Eukaryota</taxon>
        <taxon>Viridiplantae</taxon>
        <taxon>Streptophyta</taxon>
        <taxon>Embryophyta</taxon>
        <taxon>Tracheophyta</taxon>
        <taxon>Spermatophyta</taxon>
        <taxon>Magnoliopsida</taxon>
        <taxon>eudicotyledons</taxon>
        <taxon>Gunneridae</taxon>
        <taxon>Pentapetalae</taxon>
        <taxon>rosids</taxon>
        <taxon>fabids</taxon>
        <taxon>Fabales</taxon>
        <taxon>Quillajaceae</taxon>
        <taxon>Quillaja</taxon>
    </lineage>
</organism>
<feature type="compositionally biased region" description="Basic and acidic residues" evidence="6">
    <location>
        <begin position="300"/>
        <end position="313"/>
    </location>
</feature>
<dbReference type="GO" id="GO:0005874">
    <property type="term" value="C:microtubule"/>
    <property type="evidence" value="ECO:0007669"/>
    <property type="project" value="UniProtKB-KW"/>
</dbReference>
<evidence type="ECO:0000256" key="4">
    <source>
        <dbReference type="ARBA" id="ARBA00022701"/>
    </source>
</evidence>
<reference evidence="8" key="1">
    <citation type="journal article" date="2023" name="Science">
        <title>Elucidation of the pathway for biosynthesis of saponin adjuvants from the soapbark tree.</title>
        <authorList>
            <person name="Reed J."/>
            <person name="Orme A."/>
            <person name="El-Demerdash A."/>
            <person name="Owen C."/>
            <person name="Martin L.B.B."/>
            <person name="Misra R.C."/>
            <person name="Kikuchi S."/>
            <person name="Rejzek M."/>
            <person name="Martin A.C."/>
            <person name="Harkess A."/>
            <person name="Leebens-Mack J."/>
            <person name="Louveau T."/>
            <person name="Stephenson M.J."/>
            <person name="Osbourn A."/>
        </authorList>
    </citation>
    <scope>NUCLEOTIDE SEQUENCE</scope>
    <source>
        <strain evidence="8">S10</strain>
    </source>
</reference>
<feature type="compositionally biased region" description="Basic and acidic residues" evidence="6">
    <location>
        <begin position="274"/>
        <end position="291"/>
    </location>
</feature>
<protein>
    <submittedName>
        <fullName evidence="8">Protein WVD2-like 7 isoform X1</fullName>
    </submittedName>
</protein>
<dbReference type="PANTHER" id="PTHR47067">
    <property type="entry name" value="TPX2 (TARGETING PROTEIN FOR XKLP2) PROTEIN FAMILY-RELATED"/>
    <property type="match status" value="1"/>
</dbReference>
<feature type="compositionally biased region" description="Basic and acidic residues" evidence="6">
    <location>
        <begin position="116"/>
        <end position="130"/>
    </location>
</feature>